<dbReference type="GO" id="GO:0016020">
    <property type="term" value="C:membrane"/>
    <property type="evidence" value="ECO:0007669"/>
    <property type="project" value="TreeGrafter"/>
</dbReference>
<dbReference type="InterPro" id="IPR036259">
    <property type="entry name" value="MFS_trans_sf"/>
</dbReference>
<feature type="transmembrane region" description="Helical" evidence="7">
    <location>
        <begin position="102"/>
        <end position="127"/>
    </location>
</feature>
<feature type="transmembrane region" description="Helical" evidence="7">
    <location>
        <begin position="361"/>
        <end position="381"/>
    </location>
</feature>
<dbReference type="EMBL" id="LSZP01000032">
    <property type="protein sequence ID" value="KXU36063.1"/>
    <property type="molecule type" value="Genomic_DNA"/>
</dbReference>
<dbReference type="PANTHER" id="PTHR23514">
    <property type="entry name" value="BYPASS OF STOP CODON PROTEIN 6"/>
    <property type="match status" value="1"/>
</dbReference>
<gene>
    <name evidence="9" type="ORF">AXK12_04380</name>
</gene>
<feature type="transmembrane region" description="Helical" evidence="7">
    <location>
        <begin position="53"/>
        <end position="71"/>
    </location>
</feature>
<evidence type="ECO:0000256" key="2">
    <source>
        <dbReference type="ARBA" id="ARBA00008335"/>
    </source>
</evidence>
<dbReference type="SUPFAM" id="SSF103473">
    <property type="entry name" value="MFS general substrate transporter"/>
    <property type="match status" value="1"/>
</dbReference>
<reference evidence="9 10" key="1">
    <citation type="submission" date="2016-02" db="EMBL/GenBank/DDBJ databases">
        <authorList>
            <person name="Wen L."/>
            <person name="He K."/>
            <person name="Yang H."/>
        </authorList>
    </citation>
    <scope>NUCLEOTIDE SEQUENCE [LARGE SCALE GENOMIC DNA]</scope>
    <source>
        <strain evidence="9 10">CV41</strain>
    </source>
</reference>
<dbReference type="PANTHER" id="PTHR23514:SF3">
    <property type="entry name" value="BYPASS OF STOP CODON PROTEIN 6"/>
    <property type="match status" value="1"/>
</dbReference>
<proteinExistence type="inferred from homology"/>
<keyword evidence="4 7" id="KW-0812">Transmembrane</keyword>
<feature type="transmembrane region" description="Helical" evidence="7">
    <location>
        <begin position="78"/>
        <end position="96"/>
    </location>
</feature>
<feature type="transmembrane region" description="Helical" evidence="7">
    <location>
        <begin position="12"/>
        <end position="33"/>
    </location>
</feature>
<sequence length="387" mass="41083">MKVAPRLLTNLCYLAMMCLSIGLNLLPVFLTSLGVTYGGEAGLSQEEMGRLTASPFGGLVLGILAAGPLVDRWGAKRFVQIGNVLMAVSLLWAAFAPSYLSLAVALFGMGLGAGVLDMVLSPVVAALNPERRTVAMNWLHSFYCVGAVVTIALGTVALQAGLGWRGACLVMLVLPVGLIACFAPMKFPALVPEGEVVLSIRSLAREWWFWGAMLAISLGGAAELGIAQWLPAYAERSLGYAPWVGGMSLLLFSVTMTLGRMAVGWFGKNWDMYRMMAWACASSVVLFIAGSFLPIPWMALAACIAVGFTGSCLWPTMLGVTANRYPRGGASMYGLLSATGNVGGVFMPWAVGIVADRSNMHWGLVISVVAPLLMAPLVLVMRRHASR</sequence>
<feature type="transmembrane region" description="Helical" evidence="7">
    <location>
        <begin position="299"/>
        <end position="320"/>
    </location>
</feature>
<dbReference type="GO" id="GO:0022857">
    <property type="term" value="F:transmembrane transporter activity"/>
    <property type="evidence" value="ECO:0007669"/>
    <property type="project" value="InterPro"/>
</dbReference>
<accession>A0A139SN65</accession>
<name>A0A139SN65_9BACT</name>
<comment type="similarity">
    <text evidence="2">Belongs to the major facilitator superfamily.</text>
</comment>
<comment type="caution">
    <text evidence="9">The sequence shown here is derived from an EMBL/GenBank/DDBJ whole genome shotgun (WGS) entry which is preliminary data.</text>
</comment>
<dbReference type="OrthoDB" id="9783757at2"/>
<feature type="transmembrane region" description="Helical" evidence="7">
    <location>
        <begin position="164"/>
        <end position="187"/>
    </location>
</feature>
<evidence type="ECO:0000313" key="9">
    <source>
        <dbReference type="EMBL" id="KXU36063.1"/>
    </source>
</evidence>
<evidence type="ECO:0000256" key="3">
    <source>
        <dbReference type="ARBA" id="ARBA00022448"/>
    </source>
</evidence>
<evidence type="ECO:0000259" key="8">
    <source>
        <dbReference type="PROSITE" id="PS50850"/>
    </source>
</evidence>
<comment type="subcellular location">
    <subcellularLocation>
        <location evidence="1">Endomembrane system</location>
        <topology evidence="1">Multi-pass membrane protein</topology>
    </subcellularLocation>
</comment>
<dbReference type="InterPro" id="IPR011701">
    <property type="entry name" value="MFS"/>
</dbReference>
<keyword evidence="3" id="KW-0813">Transport</keyword>
<keyword evidence="5 7" id="KW-1133">Transmembrane helix</keyword>
<keyword evidence="10" id="KW-1185">Reference proteome</keyword>
<feature type="transmembrane region" description="Helical" evidence="7">
    <location>
        <begin position="139"/>
        <end position="158"/>
    </location>
</feature>
<dbReference type="Proteomes" id="UP000071392">
    <property type="component" value="Unassembled WGS sequence"/>
</dbReference>
<dbReference type="RefSeq" id="WP_068711600.1">
    <property type="nucleotide sequence ID" value="NZ_LSZP01000032.1"/>
</dbReference>
<feature type="transmembrane region" description="Helical" evidence="7">
    <location>
        <begin position="332"/>
        <end position="355"/>
    </location>
</feature>
<dbReference type="Pfam" id="PF07690">
    <property type="entry name" value="MFS_1"/>
    <property type="match status" value="1"/>
</dbReference>
<evidence type="ECO:0000256" key="7">
    <source>
        <dbReference type="SAM" id="Phobius"/>
    </source>
</evidence>
<protein>
    <submittedName>
        <fullName evidence="9">MFS transporter</fullName>
    </submittedName>
</protein>
<organism evidence="9 10">
    <name type="scientific">Cephaloticoccus capnophilus</name>
    <dbReference type="NCBI Taxonomy" id="1548208"/>
    <lineage>
        <taxon>Bacteria</taxon>
        <taxon>Pseudomonadati</taxon>
        <taxon>Verrucomicrobiota</taxon>
        <taxon>Opitutia</taxon>
        <taxon>Opitutales</taxon>
        <taxon>Opitutaceae</taxon>
        <taxon>Cephaloticoccus</taxon>
    </lineage>
</organism>
<evidence type="ECO:0000256" key="4">
    <source>
        <dbReference type="ARBA" id="ARBA00022692"/>
    </source>
</evidence>
<evidence type="ECO:0000256" key="6">
    <source>
        <dbReference type="ARBA" id="ARBA00023136"/>
    </source>
</evidence>
<feature type="transmembrane region" description="Helical" evidence="7">
    <location>
        <begin position="275"/>
        <end position="293"/>
    </location>
</feature>
<feature type="domain" description="Major facilitator superfamily (MFS) profile" evidence="8">
    <location>
        <begin position="1"/>
        <end position="387"/>
    </location>
</feature>
<evidence type="ECO:0000256" key="1">
    <source>
        <dbReference type="ARBA" id="ARBA00004127"/>
    </source>
</evidence>
<keyword evidence="6 7" id="KW-0472">Membrane</keyword>
<feature type="transmembrane region" description="Helical" evidence="7">
    <location>
        <begin position="242"/>
        <end position="263"/>
    </location>
</feature>
<evidence type="ECO:0000256" key="5">
    <source>
        <dbReference type="ARBA" id="ARBA00022989"/>
    </source>
</evidence>
<dbReference type="GO" id="GO:0012505">
    <property type="term" value="C:endomembrane system"/>
    <property type="evidence" value="ECO:0007669"/>
    <property type="project" value="UniProtKB-SubCell"/>
</dbReference>
<evidence type="ECO:0000313" key="10">
    <source>
        <dbReference type="Proteomes" id="UP000071392"/>
    </source>
</evidence>
<dbReference type="InterPro" id="IPR051788">
    <property type="entry name" value="MFS_Transporter"/>
</dbReference>
<dbReference type="AlphaFoldDB" id="A0A139SN65"/>
<dbReference type="PROSITE" id="PS50850">
    <property type="entry name" value="MFS"/>
    <property type="match status" value="1"/>
</dbReference>
<feature type="transmembrane region" description="Helical" evidence="7">
    <location>
        <begin position="207"/>
        <end position="230"/>
    </location>
</feature>
<dbReference type="Gene3D" id="1.20.1250.20">
    <property type="entry name" value="MFS general substrate transporter like domains"/>
    <property type="match status" value="2"/>
</dbReference>
<dbReference type="InterPro" id="IPR020846">
    <property type="entry name" value="MFS_dom"/>
</dbReference>